<evidence type="ECO:0000313" key="2">
    <source>
        <dbReference type="Proteomes" id="UP001372338"/>
    </source>
</evidence>
<sequence length="174" mass="19869">MRGIFRVTGLLRDGFGFQFGDGATSFWSGSWCKEGPLSEKEGAWDWRNLYTLVPSELKNMVNEIQILGFGGLKDLWCWTYGDTGEYTTSSGYRWLSSQSGSYNTDISWTWLWKIDCQDKIRFLLWLMMHEAAPSNACYGLRVVWLTHLGVIVVLRLMRPIFTVFVTAPPEGICG</sequence>
<dbReference type="Proteomes" id="UP001372338">
    <property type="component" value="Unassembled WGS sequence"/>
</dbReference>
<dbReference type="EMBL" id="JAYWIO010000002">
    <property type="protein sequence ID" value="KAK7282202.1"/>
    <property type="molecule type" value="Genomic_DNA"/>
</dbReference>
<dbReference type="AlphaFoldDB" id="A0AAN9IK18"/>
<organism evidence="1 2">
    <name type="scientific">Crotalaria pallida</name>
    <name type="common">Smooth rattlebox</name>
    <name type="synonym">Crotalaria striata</name>
    <dbReference type="NCBI Taxonomy" id="3830"/>
    <lineage>
        <taxon>Eukaryota</taxon>
        <taxon>Viridiplantae</taxon>
        <taxon>Streptophyta</taxon>
        <taxon>Embryophyta</taxon>
        <taxon>Tracheophyta</taxon>
        <taxon>Spermatophyta</taxon>
        <taxon>Magnoliopsida</taxon>
        <taxon>eudicotyledons</taxon>
        <taxon>Gunneridae</taxon>
        <taxon>Pentapetalae</taxon>
        <taxon>rosids</taxon>
        <taxon>fabids</taxon>
        <taxon>Fabales</taxon>
        <taxon>Fabaceae</taxon>
        <taxon>Papilionoideae</taxon>
        <taxon>50 kb inversion clade</taxon>
        <taxon>genistoids sensu lato</taxon>
        <taxon>core genistoids</taxon>
        <taxon>Crotalarieae</taxon>
        <taxon>Crotalaria</taxon>
    </lineage>
</organism>
<evidence type="ECO:0008006" key="3">
    <source>
        <dbReference type="Google" id="ProtNLM"/>
    </source>
</evidence>
<protein>
    <recommendedName>
        <fullName evidence="3">Reverse transcriptase zinc-binding domain-containing protein</fullName>
    </recommendedName>
</protein>
<accession>A0AAN9IK18</accession>
<keyword evidence="2" id="KW-1185">Reference proteome</keyword>
<proteinExistence type="predicted"/>
<name>A0AAN9IK18_CROPI</name>
<gene>
    <name evidence="1" type="ORF">RIF29_10808</name>
</gene>
<evidence type="ECO:0000313" key="1">
    <source>
        <dbReference type="EMBL" id="KAK7282202.1"/>
    </source>
</evidence>
<reference evidence="1 2" key="1">
    <citation type="submission" date="2024-01" db="EMBL/GenBank/DDBJ databases">
        <title>The genomes of 5 underutilized Papilionoideae crops provide insights into root nodulation and disease resistanc.</title>
        <authorList>
            <person name="Yuan L."/>
        </authorList>
    </citation>
    <scope>NUCLEOTIDE SEQUENCE [LARGE SCALE GENOMIC DNA]</scope>
    <source>
        <strain evidence="1">ZHUSHIDOU_FW_LH</strain>
        <tissue evidence="1">Leaf</tissue>
    </source>
</reference>
<comment type="caution">
    <text evidence="1">The sequence shown here is derived from an EMBL/GenBank/DDBJ whole genome shotgun (WGS) entry which is preliminary data.</text>
</comment>